<reference evidence="12 13" key="1">
    <citation type="submission" date="2019-10" db="EMBL/GenBank/DDBJ databases">
        <title>Whole genome shotgun sequence of Acrocarpospora macrocephala NBRC 16266.</title>
        <authorList>
            <person name="Ichikawa N."/>
            <person name="Kimura A."/>
            <person name="Kitahashi Y."/>
            <person name="Komaki H."/>
            <person name="Oguchi A."/>
        </authorList>
    </citation>
    <scope>NUCLEOTIDE SEQUENCE [LARGE SCALE GENOMIC DNA]</scope>
    <source>
        <strain evidence="12 13">NBRC 16266</strain>
    </source>
</reference>
<keyword evidence="6 7" id="KW-0624">Polysaccharide degradation</keyword>
<evidence type="ECO:0000256" key="6">
    <source>
        <dbReference type="ARBA" id="ARBA00023326"/>
    </source>
</evidence>
<feature type="region of interest" description="Disordered" evidence="8">
    <location>
        <begin position="429"/>
        <end position="453"/>
    </location>
</feature>
<feature type="region of interest" description="Disordered" evidence="8">
    <location>
        <begin position="615"/>
        <end position="637"/>
    </location>
</feature>
<dbReference type="Pfam" id="PF00041">
    <property type="entry name" value="fn3"/>
    <property type="match status" value="2"/>
</dbReference>
<protein>
    <recommendedName>
        <fullName evidence="7">Endoglucanase</fullName>
        <ecNumber evidence="7">3.2.1.4</ecNumber>
    </recommendedName>
</protein>
<dbReference type="PANTHER" id="PTHR34142:SF1">
    <property type="entry name" value="GLYCOSIDE HYDROLASE FAMILY 5 DOMAIN-CONTAINING PROTEIN"/>
    <property type="match status" value="1"/>
</dbReference>
<dbReference type="PROSITE" id="PS51173">
    <property type="entry name" value="CBM2"/>
    <property type="match status" value="1"/>
</dbReference>
<dbReference type="InterPro" id="IPR001919">
    <property type="entry name" value="CBD2"/>
</dbReference>
<dbReference type="Gene3D" id="2.60.40.290">
    <property type="match status" value="1"/>
</dbReference>
<dbReference type="Gene3D" id="3.20.20.80">
    <property type="entry name" value="Glycosidases"/>
    <property type="match status" value="1"/>
</dbReference>
<keyword evidence="5 7" id="KW-0326">Glycosidase</keyword>
<dbReference type="InterPro" id="IPR017853">
    <property type="entry name" value="GH"/>
</dbReference>
<dbReference type="RefSeq" id="WP_155360709.1">
    <property type="nucleotide sequence ID" value="NZ_BAAAHL010000073.1"/>
</dbReference>
<keyword evidence="13" id="KW-1185">Reference proteome</keyword>
<dbReference type="GO" id="GO:0008810">
    <property type="term" value="F:cellulase activity"/>
    <property type="evidence" value="ECO:0007669"/>
    <property type="project" value="UniProtKB-EC"/>
</dbReference>
<keyword evidence="3 7" id="KW-0136">Cellulose degradation</keyword>
<sequence>MRKWIALSGATVLALLVSLFVTALPADAAVGLRISGRNIVEANGNNFIIRGTSHAHTWFPTQTSSIANIKAKGANAVRIVLSGGRWQPANNAADVANIISLCKASRLVCILENHDTTGFGEQGGSISLDAAVNYWISIQSALTGQENTVIINIGNEPVGNNAVTPNWTQATSAAITRMRNAGFQHLLMVDAPNWGQDWQFAMRDTAASVKAADPTGNTVFSIHMYGVFDTAAEINAYLNAFQTANLPLVIGEFGHNHSDGNPDEDTIMAQAQARGLGYLGWSWSGNGGGVEYLDQVTNFDPNQLTSWGTRLFNGPNGIASTAQECSLCGGTTPTDTTPPTTPGAPTASSVTSTGATISWGASTDSGGSGLAGYNVYREQGTTDPLLGQSTSNSLALTGLTANTQYQVYVRARDGAGNLSGNSTLVTFTTTGGTTDTTPPTTPGTPTASGVTSSGATLTWTASTDSGGSGLAGYNVYREQGTTDPLLGSPTTNSITLTGLTANTQYQVYVRARDGAGNLSGNSSLVTFTTTGGGTGGGCTVVATTQNTWNNGYVIQPVTVTAGSSPITSWTVTFTLPAGHTVSGSWNATFTQSGQTVTAKSVSHNGNLPAGGSGNFGFQGSRPNGNTAVPTGYTCTTP</sequence>
<dbReference type="InterPro" id="IPR012291">
    <property type="entry name" value="CBM2_carb-bd_dom_sf"/>
</dbReference>
<name>A0A5M3X4Q5_9ACTN</name>
<dbReference type="SMART" id="SM00637">
    <property type="entry name" value="CBD_II"/>
    <property type="match status" value="1"/>
</dbReference>
<evidence type="ECO:0000256" key="5">
    <source>
        <dbReference type="ARBA" id="ARBA00023295"/>
    </source>
</evidence>
<evidence type="ECO:0000313" key="13">
    <source>
        <dbReference type="Proteomes" id="UP000331127"/>
    </source>
</evidence>
<dbReference type="Pfam" id="PF00553">
    <property type="entry name" value="CBM_2"/>
    <property type="match status" value="1"/>
</dbReference>
<dbReference type="SUPFAM" id="SSF51445">
    <property type="entry name" value="(Trans)glycosidases"/>
    <property type="match status" value="1"/>
</dbReference>
<feature type="domain" description="Fibronectin type-III" evidence="10">
    <location>
        <begin position="341"/>
        <end position="432"/>
    </location>
</feature>
<comment type="catalytic activity">
    <reaction evidence="1 7">
        <text>Endohydrolysis of (1-&gt;4)-beta-D-glucosidic linkages in cellulose, lichenin and cereal beta-D-glucans.</text>
        <dbReference type="EC" id="3.2.1.4"/>
    </reaction>
</comment>
<feature type="domain" description="Fibronectin type-III" evidence="10">
    <location>
        <begin position="441"/>
        <end position="532"/>
    </location>
</feature>
<feature type="domain" description="CBM2" evidence="11">
    <location>
        <begin position="531"/>
        <end position="637"/>
    </location>
</feature>
<evidence type="ECO:0000259" key="11">
    <source>
        <dbReference type="PROSITE" id="PS51173"/>
    </source>
</evidence>
<keyword evidence="4 7" id="KW-0119">Carbohydrate metabolism</keyword>
<dbReference type="PANTHER" id="PTHR34142">
    <property type="entry name" value="ENDO-BETA-1,4-GLUCANASE A"/>
    <property type="match status" value="1"/>
</dbReference>
<evidence type="ECO:0000256" key="2">
    <source>
        <dbReference type="ARBA" id="ARBA00022801"/>
    </source>
</evidence>
<comment type="caution">
    <text evidence="12">The sequence shown here is derived from an EMBL/GenBank/DDBJ whole genome shotgun (WGS) entry which is preliminary data.</text>
</comment>
<dbReference type="InterPro" id="IPR036116">
    <property type="entry name" value="FN3_sf"/>
</dbReference>
<dbReference type="InterPro" id="IPR013783">
    <property type="entry name" value="Ig-like_fold"/>
</dbReference>
<dbReference type="InterPro" id="IPR003961">
    <property type="entry name" value="FN3_dom"/>
</dbReference>
<dbReference type="SUPFAM" id="SSF49265">
    <property type="entry name" value="Fibronectin type III"/>
    <property type="match status" value="1"/>
</dbReference>
<dbReference type="AlphaFoldDB" id="A0A5M3X4Q5"/>
<evidence type="ECO:0000256" key="9">
    <source>
        <dbReference type="SAM" id="SignalP"/>
    </source>
</evidence>
<dbReference type="Gene3D" id="2.60.40.10">
    <property type="entry name" value="Immunoglobulins"/>
    <property type="match status" value="2"/>
</dbReference>
<feature type="chain" id="PRO_5024346106" description="Endoglucanase" evidence="9">
    <location>
        <begin position="29"/>
        <end position="637"/>
    </location>
</feature>
<dbReference type="CDD" id="cd00063">
    <property type="entry name" value="FN3"/>
    <property type="match status" value="2"/>
</dbReference>
<dbReference type="OrthoDB" id="9801198at2"/>
<evidence type="ECO:0000259" key="10">
    <source>
        <dbReference type="PROSITE" id="PS50853"/>
    </source>
</evidence>
<dbReference type="InterPro" id="IPR001547">
    <property type="entry name" value="Glyco_hydro_5"/>
</dbReference>
<dbReference type="PROSITE" id="PS50853">
    <property type="entry name" value="FN3"/>
    <property type="match status" value="2"/>
</dbReference>
<feature type="compositionally biased region" description="Polar residues" evidence="8">
    <location>
        <begin position="617"/>
        <end position="637"/>
    </location>
</feature>
<proteinExistence type="inferred from homology"/>
<evidence type="ECO:0000256" key="4">
    <source>
        <dbReference type="ARBA" id="ARBA00023277"/>
    </source>
</evidence>
<organism evidence="12 13">
    <name type="scientific">Acrocarpospora macrocephala</name>
    <dbReference type="NCBI Taxonomy" id="150177"/>
    <lineage>
        <taxon>Bacteria</taxon>
        <taxon>Bacillati</taxon>
        <taxon>Actinomycetota</taxon>
        <taxon>Actinomycetes</taxon>
        <taxon>Streptosporangiales</taxon>
        <taxon>Streptosporangiaceae</taxon>
        <taxon>Acrocarpospora</taxon>
    </lineage>
</organism>
<dbReference type="SUPFAM" id="SSF49384">
    <property type="entry name" value="Carbohydrate-binding domain"/>
    <property type="match status" value="1"/>
</dbReference>
<feature type="signal peptide" evidence="9">
    <location>
        <begin position="1"/>
        <end position="28"/>
    </location>
</feature>
<evidence type="ECO:0000256" key="1">
    <source>
        <dbReference type="ARBA" id="ARBA00000966"/>
    </source>
</evidence>
<keyword evidence="9" id="KW-0732">Signal</keyword>
<comment type="similarity">
    <text evidence="7">Belongs to the glycosyl hydrolase 5 (cellulase A) family.</text>
</comment>
<keyword evidence="2 7" id="KW-0378">Hydrolase</keyword>
<dbReference type="GO" id="GO:0030245">
    <property type="term" value="P:cellulose catabolic process"/>
    <property type="evidence" value="ECO:0007669"/>
    <property type="project" value="UniProtKB-KW"/>
</dbReference>
<evidence type="ECO:0000256" key="7">
    <source>
        <dbReference type="RuleBase" id="RU361153"/>
    </source>
</evidence>
<dbReference type="SMART" id="SM00060">
    <property type="entry name" value="FN3"/>
    <property type="match status" value="2"/>
</dbReference>
<dbReference type="GO" id="GO:0030247">
    <property type="term" value="F:polysaccharide binding"/>
    <property type="evidence" value="ECO:0007669"/>
    <property type="project" value="UniProtKB-UniRule"/>
</dbReference>
<dbReference type="EC" id="3.2.1.4" evidence="7"/>
<evidence type="ECO:0000313" key="12">
    <source>
        <dbReference type="EMBL" id="GES15616.1"/>
    </source>
</evidence>
<accession>A0A5M3X4Q5</accession>
<dbReference type="InterPro" id="IPR008965">
    <property type="entry name" value="CBM2/CBM3_carb-bd_dom_sf"/>
</dbReference>
<evidence type="ECO:0000256" key="3">
    <source>
        <dbReference type="ARBA" id="ARBA00023001"/>
    </source>
</evidence>
<gene>
    <name evidence="12" type="ORF">Amac_092130</name>
</gene>
<evidence type="ECO:0000256" key="8">
    <source>
        <dbReference type="SAM" id="MobiDB-lite"/>
    </source>
</evidence>
<feature type="region of interest" description="Disordered" evidence="8">
    <location>
        <begin position="331"/>
        <end position="352"/>
    </location>
</feature>
<dbReference type="Proteomes" id="UP000331127">
    <property type="component" value="Unassembled WGS sequence"/>
</dbReference>
<dbReference type="EMBL" id="BLAE01000079">
    <property type="protein sequence ID" value="GES15616.1"/>
    <property type="molecule type" value="Genomic_DNA"/>
</dbReference>
<dbReference type="Pfam" id="PF00150">
    <property type="entry name" value="Cellulase"/>
    <property type="match status" value="1"/>
</dbReference>